<dbReference type="Pfam" id="PF04525">
    <property type="entry name" value="LOR"/>
    <property type="match status" value="1"/>
</dbReference>
<dbReference type="Proteomes" id="UP000193920">
    <property type="component" value="Unassembled WGS sequence"/>
</dbReference>
<sequence>MDSKDNISKENTSDNELNNIKKQSKEINSTKANIHQKNKEVTKFDTVSIDHKIIVTDEKYLSNKHIILRLKPSTMNKSKFVVLDHHKKELFNCIIHSSKPIQNSISDSKGNVIINFDVDLKIHSKTSKLYIYTETDDVNKQKITFNSRNSMKAIKYTVEFASKSGKEEMLDVIYDKSKIIHIYYGKMKEGGSLICKADTHSLFKNSSKIEIAPGIDIIFMMTVVFTISQLIQSMDELNYLVLI</sequence>
<dbReference type="AlphaFoldDB" id="A0A1Y2F4X0"/>
<dbReference type="EMBL" id="MCOG01000016">
    <property type="protein sequence ID" value="ORY78717.1"/>
    <property type="molecule type" value="Genomic_DNA"/>
</dbReference>
<dbReference type="Gene3D" id="2.40.160.200">
    <property type="entry name" value="LURP1-related"/>
    <property type="match status" value="1"/>
</dbReference>
<name>A0A1Y2F4X0_9FUNG</name>
<keyword evidence="3" id="KW-1185">Reference proteome</keyword>
<evidence type="ECO:0008006" key="4">
    <source>
        <dbReference type="Google" id="ProtNLM"/>
    </source>
</evidence>
<feature type="compositionally biased region" description="Basic and acidic residues" evidence="1">
    <location>
        <begin position="1"/>
        <end position="12"/>
    </location>
</feature>
<reference evidence="2 3" key="1">
    <citation type="submission" date="2016-08" db="EMBL/GenBank/DDBJ databases">
        <title>A Parts List for Fungal Cellulosomes Revealed by Comparative Genomics.</title>
        <authorList>
            <consortium name="DOE Joint Genome Institute"/>
            <person name="Haitjema C.H."/>
            <person name="Gilmore S.P."/>
            <person name="Henske J.K."/>
            <person name="Solomon K.V."/>
            <person name="De Groot R."/>
            <person name="Kuo A."/>
            <person name="Mondo S.J."/>
            <person name="Salamov A.A."/>
            <person name="Labutti K."/>
            <person name="Zhao Z."/>
            <person name="Chiniquy J."/>
            <person name="Barry K."/>
            <person name="Brewer H.M."/>
            <person name="Purvine S.O."/>
            <person name="Wright A.T."/>
            <person name="Boxma B."/>
            <person name="Van Alen T."/>
            <person name="Hackstein J.H."/>
            <person name="Baker S.E."/>
            <person name="Grigoriev I.V."/>
            <person name="O'Malley M.A."/>
        </authorList>
    </citation>
    <scope>NUCLEOTIDE SEQUENCE [LARGE SCALE GENOMIC DNA]</scope>
    <source>
        <strain evidence="2 3">G1</strain>
    </source>
</reference>
<gene>
    <name evidence="2" type="ORF">LY90DRAFT_500905</name>
</gene>
<dbReference type="InterPro" id="IPR038595">
    <property type="entry name" value="LOR_sf"/>
</dbReference>
<organism evidence="2 3">
    <name type="scientific">Neocallimastix californiae</name>
    <dbReference type="NCBI Taxonomy" id="1754190"/>
    <lineage>
        <taxon>Eukaryota</taxon>
        <taxon>Fungi</taxon>
        <taxon>Fungi incertae sedis</taxon>
        <taxon>Chytridiomycota</taxon>
        <taxon>Chytridiomycota incertae sedis</taxon>
        <taxon>Neocallimastigomycetes</taxon>
        <taxon>Neocallimastigales</taxon>
        <taxon>Neocallimastigaceae</taxon>
        <taxon>Neocallimastix</taxon>
    </lineage>
</organism>
<feature type="compositionally biased region" description="Polar residues" evidence="1">
    <location>
        <begin position="14"/>
        <end position="34"/>
    </location>
</feature>
<protein>
    <recommendedName>
        <fullName evidence="4">Tubby C-terminal domain-containing protein</fullName>
    </recommendedName>
</protein>
<evidence type="ECO:0000313" key="2">
    <source>
        <dbReference type="EMBL" id="ORY78717.1"/>
    </source>
</evidence>
<evidence type="ECO:0000313" key="3">
    <source>
        <dbReference type="Proteomes" id="UP000193920"/>
    </source>
</evidence>
<feature type="region of interest" description="Disordered" evidence="1">
    <location>
        <begin position="1"/>
        <end position="34"/>
    </location>
</feature>
<dbReference type="OrthoDB" id="10623119at2759"/>
<accession>A0A1Y2F4X0</accession>
<comment type="caution">
    <text evidence="2">The sequence shown here is derived from an EMBL/GenBank/DDBJ whole genome shotgun (WGS) entry which is preliminary data.</text>
</comment>
<evidence type="ECO:0000256" key="1">
    <source>
        <dbReference type="SAM" id="MobiDB-lite"/>
    </source>
</evidence>
<proteinExistence type="predicted"/>
<dbReference type="InterPro" id="IPR007612">
    <property type="entry name" value="LOR"/>
</dbReference>